<reference evidence="4 5" key="1">
    <citation type="submission" date="2017-02" db="EMBL/GenBank/DDBJ databases">
        <title>Chromobacterium haemolyticum H5244.</title>
        <authorList>
            <person name="Gulvik C.A."/>
        </authorList>
    </citation>
    <scope>NUCLEOTIDE SEQUENCE [LARGE SCALE GENOMIC DNA]</scope>
    <source>
        <strain evidence="4 5">H5244</strain>
    </source>
</reference>
<dbReference type="GO" id="GO:0004553">
    <property type="term" value="F:hydrolase activity, hydrolyzing O-glycosyl compounds"/>
    <property type="evidence" value="ECO:0007669"/>
    <property type="project" value="InterPro"/>
</dbReference>
<accession>A0A1W0CRK3</accession>
<comment type="similarity">
    <text evidence="1">Belongs to the glycosyl hydrolase 16 family.</text>
</comment>
<dbReference type="Gene3D" id="2.60.120.200">
    <property type="match status" value="1"/>
</dbReference>
<name>A0A1W0CRK3_9NEIS</name>
<dbReference type="SUPFAM" id="SSF49899">
    <property type="entry name" value="Concanavalin A-like lectins/glucanases"/>
    <property type="match status" value="1"/>
</dbReference>
<dbReference type="InterPro" id="IPR013320">
    <property type="entry name" value="ConA-like_dom_sf"/>
</dbReference>
<dbReference type="CDD" id="cd00413">
    <property type="entry name" value="Glyco_hydrolase_16"/>
    <property type="match status" value="1"/>
</dbReference>
<dbReference type="InterPro" id="IPR000757">
    <property type="entry name" value="Beta-glucanase-like"/>
</dbReference>
<proteinExistence type="inferred from homology"/>
<dbReference type="Proteomes" id="UP000192721">
    <property type="component" value="Unassembled WGS sequence"/>
</dbReference>
<protein>
    <recommendedName>
        <fullName evidence="3">GH16 domain-containing protein</fullName>
    </recommendedName>
</protein>
<feature type="signal peptide" evidence="2">
    <location>
        <begin position="1"/>
        <end position="21"/>
    </location>
</feature>
<evidence type="ECO:0000313" key="5">
    <source>
        <dbReference type="Proteomes" id="UP000192721"/>
    </source>
</evidence>
<dbReference type="GO" id="GO:0005975">
    <property type="term" value="P:carbohydrate metabolic process"/>
    <property type="evidence" value="ECO:0007669"/>
    <property type="project" value="InterPro"/>
</dbReference>
<feature type="chain" id="PRO_5012912851" description="GH16 domain-containing protein" evidence="2">
    <location>
        <begin position="22"/>
        <end position="244"/>
    </location>
</feature>
<dbReference type="AlphaFoldDB" id="A0A1W0CRK3"/>
<dbReference type="PROSITE" id="PS51762">
    <property type="entry name" value="GH16_2"/>
    <property type="match status" value="1"/>
</dbReference>
<evidence type="ECO:0000256" key="1">
    <source>
        <dbReference type="ARBA" id="ARBA00006865"/>
    </source>
</evidence>
<comment type="caution">
    <text evidence="4">The sequence shown here is derived from an EMBL/GenBank/DDBJ whole genome shotgun (WGS) entry which is preliminary data.</text>
</comment>
<dbReference type="RefSeq" id="WP_081556003.1">
    <property type="nucleotide sequence ID" value="NZ_MUKV01000019.1"/>
</dbReference>
<feature type="domain" description="GH16" evidence="3">
    <location>
        <begin position="16"/>
        <end position="244"/>
    </location>
</feature>
<keyword evidence="2" id="KW-0732">Signal</keyword>
<organism evidence="4 5">
    <name type="scientific">Chromobacterium haemolyticum</name>
    <dbReference type="NCBI Taxonomy" id="394935"/>
    <lineage>
        <taxon>Bacteria</taxon>
        <taxon>Pseudomonadati</taxon>
        <taxon>Pseudomonadota</taxon>
        <taxon>Betaproteobacteria</taxon>
        <taxon>Neisseriales</taxon>
        <taxon>Chromobacteriaceae</taxon>
        <taxon>Chromobacterium</taxon>
    </lineage>
</organism>
<evidence type="ECO:0000256" key="2">
    <source>
        <dbReference type="SAM" id="SignalP"/>
    </source>
</evidence>
<gene>
    <name evidence="4" type="ORF">B0T45_14765</name>
</gene>
<sequence length="244" mass="27693">MLRVHYLFIAAVLAVSGLAQAKTLNFSGYAWEVRNQSQSGPGPNDWDENNAWVDAQGRLHLKIAQRGGKWSSAEVYLPQRLGFGRYQFKLIGRPDLFDDNIVLGLFNYPTPDVGPDATNEIDIEFARWGNRQNPMGNYTVYPAVPGPKPASYAFEPHLNGDYSTHRFNWDASRVLYQSLHGHQDGDLYEMARWNFAPTDPKRLVPQQPLPPHINLWLFQGRPPKDGKEVEIVIQEFSFIPAATK</sequence>
<evidence type="ECO:0000313" key="4">
    <source>
        <dbReference type="EMBL" id="OQS37359.1"/>
    </source>
</evidence>
<evidence type="ECO:0000259" key="3">
    <source>
        <dbReference type="PROSITE" id="PS51762"/>
    </source>
</evidence>
<dbReference type="EMBL" id="MUKV01000019">
    <property type="protein sequence ID" value="OQS37359.1"/>
    <property type="molecule type" value="Genomic_DNA"/>
</dbReference>